<feature type="region of interest" description="Disordered" evidence="1">
    <location>
        <begin position="314"/>
        <end position="340"/>
    </location>
</feature>
<evidence type="ECO:0000313" key="4">
    <source>
        <dbReference type="Proteomes" id="UP001501116"/>
    </source>
</evidence>
<comment type="caution">
    <text evidence="3">The sequence shown here is derived from an EMBL/GenBank/DDBJ whole genome shotgun (WGS) entry which is preliminary data.</text>
</comment>
<protein>
    <submittedName>
        <fullName evidence="3">Uncharacterized protein</fullName>
    </submittedName>
</protein>
<evidence type="ECO:0000256" key="2">
    <source>
        <dbReference type="SAM" id="SignalP"/>
    </source>
</evidence>
<dbReference type="RefSeq" id="WP_344412423.1">
    <property type="nucleotide sequence ID" value="NZ_BAAANN010000001.1"/>
</dbReference>
<dbReference type="Proteomes" id="UP001501116">
    <property type="component" value="Unassembled WGS sequence"/>
</dbReference>
<dbReference type="EMBL" id="BAAANN010000001">
    <property type="protein sequence ID" value="GAA1939124.1"/>
    <property type="molecule type" value="Genomic_DNA"/>
</dbReference>
<accession>A0ABN2PZS1</accession>
<organism evidence="3 4">
    <name type="scientific">Amycolatopsis minnesotensis</name>
    <dbReference type="NCBI Taxonomy" id="337894"/>
    <lineage>
        <taxon>Bacteria</taxon>
        <taxon>Bacillati</taxon>
        <taxon>Actinomycetota</taxon>
        <taxon>Actinomycetes</taxon>
        <taxon>Pseudonocardiales</taxon>
        <taxon>Pseudonocardiaceae</taxon>
        <taxon>Amycolatopsis</taxon>
    </lineage>
</organism>
<gene>
    <name evidence="3" type="ORF">GCM10009754_02750</name>
</gene>
<reference evidence="3 4" key="1">
    <citation type="journal article" date="2019" name="Int. J. Syst. Evol. Microbiol.">
        <title>The Global Catalogue of Microorganisms (GCM) 10K type strain sequencing project: providing services to taxonomists for standard genome sequencing and annotation.</title>
        <authorList>
            <consortium name="The Broad Institute Genomics Platform"/>
            <consortium name="The Broad Institute Genome Sequencing Center for Infectious Disease"/>
            <person name="Wu L."/>
            <person name="Ma J."/>
        </authorList>
    </citation>
    <scope>NUCLEOTIDE SEQUENCE [LARGE SCALE GENOMIC DNA]</scope>
    <source>
        <strain evidence="3 4">JCM 14545</strain>
    </source>
</reference>
<feature type="chain" id="PRO_5045037799" evidence="2">
    <location>
        <begin position="21"/>
        <end position="390"/>
    </location>
</feature>
<sequence length="390" mass="41638">MALVTWGRVWLATAVLVSSAAGCGTEDTETARWRLDYVTDSRDAYVRHVVAVSPNEGWAVATEKNGDGDSADVLLHRDGAEWRPAPTPPALNTYKGAELGTLAASGPDNVWQFGNLAPDGGVRDRQNGAVRWDGQRWSRTSVSFPVYDAVVLAPDNVWALDASSAGPAARHWDGTKWTEQRWSPAEYYLDSLAATGPDDVWASGFHGDQAAIMHYDGKRWEPVDIPSIRPAPAQKASIHDIFAVSRTNVWAFGQLTSAAGSPTTFAVNWNGSEWRKYADGCADPSARIRSQSGPRGTGDGAGGFVLSCAIGGVQHRSRDGNPTRIENPDPVAGRGSEATDQDRQQLFVLHDLTLVPGTRQVQAVGAVGIALAPGDTKFSRGVIASYTTGG</sequence>
<name>A0ABN2PZS1_9PSEU</name>
<keyword evidence="2" id="KW-0732">Signal</keyword>
<evidence type="ECO:0000256" key="1">
    <source>
        <dbReference type="SAM" id="MobiDB-lite"/>
    </source>
</evidence>
<keyword evidence="4" id="KW-1185">Reference proteome</keyword>
<feature type="signal peptide" evidence="2">
    <location>
        <begin position="1"/>
        <end position="20"/>
    </location>
</feature>
<proteinExistence type="predicted"/>
<evidence type="ECO:0000313" key="3">
    <source>
        <dbReference type="EMBL" id="GAA1939124.1"/>
    </source>
</evidence>